<dbReference type="EMBL" id="CP113520">
    <property type="protein sequence ID" value="WAJ29794.1"/>
    <property type="molecule type" value="Genomic_DNA"/>
</dbReference>
<evidence type="ECO:0000313" key="1">
    <source>
        <dbReference type="EMBL" id="WAJ29794.1"/>
    </source>
</evidence>
<evidence type="ECO:0000313" key="2">
    <source>
        <dbReference type="Proteomes" id="UP001163223"/>
    </source>
</evidence>
<name>A0ACD4NSN2_9HYPH</name>
<proteinExistence type="predicted"/>
<dbReference type="Proteomes" id="UP001163223">
    <property type="component" value="Chromosome"/>
</dbReference>
<gene>
    <name evidence="1" type="ORF">OXU80_06115</name>
</gene>
<protein>
    <submittedName>
        <fullName evidence="1">DUF433 domain-containing protein</fullName>
    </submittedName>
</protein>
<sequence>MASAHPRIVSDPAICGGRPVVRGTRMRVADILALLGEGASRAEILADYDYLTDEDITASLVYAAEMLDHRVIRAA</sequence>
<keyword evidence="2" id="KW-1185">Reference proteome</keyword>
<organism evidence="1 2">
    <name type="scientific">Antarcticirhabdus aurantiaca</name>
    <dbReference type="NCBI Taxonomy" id="2606717"/>
    <lineage>
        <taxon>Bacteria</taxon>
        <taxon>Pseudomonadati</taxon>
        <taxon>Pseudomonadota</taxon>
        <taxon>Alphaproteobacteria</taxon>
        <taxon>Hyphomicrobiales</taxon>
        <taxon>Aurantimonadaceae</taxon>
        <taxon>Antarcticirhabdus</taxon>
    </lineage>
</organism>
<accession>A0ACD4NSN2</accession>
<reference evidence="1" key="1">
    <citation type="submission" date="2022-11" db="EMBL/GenBank/DDBJ databases">
        <title>beta-Carotene-producing bacterium, Jeongeuplla avenae sp. nov., alleviates the salt stress of Arabidopsis seedlings.</title>
        <authorList>
            <person name="Jiang L."/>
            <person name="Lee J."/>
        </authorList>
    </citation>
    <scope>NUCLEOTIDE SEQUENCE</scope>
    <source>
        <strain evidence="1">DY_R2A_6</strain>
    </source>
</reference>